<evidence type="ECO:0000259" key="1">
    <source>
        <dbReference type="PROSITE" id="PS51729"/>
    </source>
</evidence>
<dbReference type="PATRIC" id="fig|1076.23.peg.6336"/>
<gene>
    <name evidence="2" type="ORF">OO17_03930</name>
</gene>
<organism evidence="2 3">
    <name type="scientific">Rhodopseudomonas palustris</name>
    <dbReference type="NCBI Taxonomy" id="1076"/>
    <lineage>
        <taxon>Bacteria</taxon>
        <taxon>Pseudomonadati</taxon>
        <taxon>Pseudomonadota</taxon>
        <taxon>Alphaproteobacteria</taxon>
        <taxon>Hyphomicrobiales</taxon>
        <taxon>Nitrobacteraceae</taxon>
        <taxon>Rhodopseudomonas</taxon>
    </lineage>
</organism>
<dbReference type="Proteomes" id="UP000032515">
    <property type="component" value="Unassembled WGS sequence"/>
</dbReference>
<keyword evidence="2" id="KW-0808">Transferase</keyword>
<dbReference type="EMBL" id="JXXE01000071">
    <property type="protein sequence ID" value="KIZ47528.1"/>
    <property type="molecule type" value="Genomic_DNA"/>
</dbReference>
<dbReference type="AlphaFoldDB" id="A0A0D7F355"/>
<evidence type="ECO:0000313" key="2">
    <source>
        <dbReference type="EMBL" id="KIZ47528.1"/>
    </source>
</evidence>
<reference evidence="2 3" key="1">
    <citation type="submission" date="2014-11" db="EMBL/GenBank/DDBJ databases">
        <title>Genomics and ecophysiology of heterotrophic nitrogen fixing bacteria isolated from estuarine surface water.</title>
        <authorList>
            <person name="Bentzon-Tilia M."/>
            <person name="Severin I."/>
            <person name="Hansen L.H."/>
            <person name="Riemann L."/>
        </authorList>
    </citation>
    <scope>NUCLEOTIDE SEQUENCE [LARGE SCALE GENOMIC DNA]</scope>
    <source>
        <strain evidence="2 3">BAL398</strain>
    </source>
</reference>
<dbReference type="Gene3D" id="3.40.630.30">
    <property type="match status" value="1"/>
</dbReference>
<dbReference type="Pfam" id="PF14542">
    <property type="entry name" value="Acetyltransf_CG"/>
    <property type="match status" value="1"/>
</dbReference>
<dbReference type="InterPro" id="IPR031165">
    <property type="entry name" value="GNAT_YJDJ"/>
</dbReference>
<dbReference type="GO" id="GO:0016740">
    <property type="term" value="F:transferase activity"/>
    <property type="evidence" value="ECO:0007669"/>
    <property type="project" value="UniProtKB-KW"/>
</dbReference>
<feature type="domain" description="N-acetyltransferase" evidence="1">
    <location>
        <begin position="5"/>
        <end position="90"/>
    </location>
</feature>
<dbReference type="InterPro" id="IPR016181">
    <property type="entry name" value="Acyl_CoA_acyltransferase"/>
</dbReference>
<dbReference type="OrthoDB" id="9800945at2"/>
<dbReference type="PANTHER" id="PTHR31435">
    <property type="entry name" value="PROTEIN NATD1"/>
    <property type="match status" value="1"/>
</dbReference>
<accession>A0A0D7F355</accession>
<dbReference type="PROSITE" id="PS51729">
    <property type="entry name" value="GNAT_YJDJ"/>
    <property type="match status" value="1"/>
</dbReference>
<protein>
    <submittedName>
        <fullName evidence="2">Acetyltransferase</fullName>
    </submittedName>
</protein>
<proteinExistence type="predicted"/>
<sequence>MPEVTDNAALSRYELVEDGGTAFVAYVRQGDRMTLTHTEVPKALGGRGIGSTLAIGVLQNIRSRGLRIVPECEFIAGFIKRHPEFADLVVAPDDVA</sequence>
<name>A0A0D7F355_RHOPL</name>
<dbReference type="InterPro" id="IPR045057">
    <property type="entry name" value="Gcn5-rel_NAT"/>
</dbReference>
<dbReference type="PANTHER" id="PTHR31435:SF10">
    <property type="entry name" value="BSR4717 PROTEIN"/>
    <property type="match status" value="1"/>
</dbReference>
<dbReference type="SUPFAM" id="SSF55729">
    <property type="entry name" value="Acyl-CoA N-acyltransferases (Nat)"/>
    <property type="match status" value="1"/>
</dbReference>
<evidence type="ECO:0000313" key="3">
    <source>
        <dbReference type="Proteomes" id="UP000032515"/>
    </source>
</evidence>
<dbReference type="RefSeq" id="WP_044405919.1">
    <property type="nucleotide sequence ID" value="NZ_JXXE01000071.1"/>
</dbReference>
<comment type="caution">
    <text evidence="2">The sequence shown here is derived from an EMBL/GenBank/DDBJ whole genome shotgun (WGS) entry which is preliminary data.</text>
</comment>